<keyword evidence="1" id="KW-0472">Membrane</keyword>
<gene>
    <name evidence="2" type="ORF">N0V87_003148</name>
</gene>
<reference evidence="2" key="1">
    <citation type="submission" date="2022-10" db="EMBL/GenBank/DDBJ databases">
        <title>Tapping the CABI collections for fungal endophytes: first genome assemblies for Collariella, Neodidymelliopsis, Ascochyta clinopodiicola, Didymella pomorum, Didymosphaeria variabile, Neocosmospora piperis and Neocucurbitaria cava.</title>
        <authorList>
            <person name="Hill R."/>
        </authorList>
    </citation>
    <scope>NUCLEOTIDE SEQUENCE</scope>
    <source>
        <strain evidence="2">IMI 360193</strain>
    </source>
</reference>
<protein>
    <submittedName>
        <fullName evidence="2">Uncharacterized protein</fullName>
    </submittedName>
</protein>
<name>A0A9W8X2H4_9PLEO</name>
<evidence type="ECO:0000313" key="2">
    <source>
        <dbReference type="EMBL" id="KAJ4339450.1"/>
    </source>
</evidence>
<organism evidence="2 3">
    <name type="scientific">Didymella glomerata</name>
    <dbReference type="NCBI Taxonomy" id="749621"/>
    <lineage>
        <taxon>Eukaryota</taxon>
        <taxon>Fungi</taxon>
        <taxon>Dikarya</taxon>
        <taxon>Ascomycota</taxon>
        <taxon>Pezizomycotina</taxon>
        <taxon>Dothideomycetes</taxon>
        <taxon>Pleosporomycetidae</taxon>
        <taxon>Pleosporales</taxon>
        <taxon>Pleosporineae</taxon>
        <taxon>Didymellaceae</taxon>
        <taxon>Didymella</taxon>
    </lineage>
</organism>
<keyword evidence="1" id="KW-1133">Transmembrane helix</keyword>
<dbReference type="Proteomes" id="UP001140562">
    <property type="component" value="Unassembled WGS sequence"/>
</dbReference>
<sequence length="472" mass="52907">MGKEAGDNWLALFLFLSGGAAPMVVLGWFTPRPETHFGAWPPYYGVFAAKYMSCGNSQIDENPANSTVTGFEGLFVLDQTWGHFSFSTVKTIDVAWDILVGRGVQMLAWSVAYAVFSDALLRVIERHPASFRIFQRIALEGPSLLSLYTLLRELLSVKSKRTKFLFAYLFVSTSYVLCIPMYLGAMTGYDSTSIAWIDLDDSNNIVPTSALKWAWVITGTRNTTFDVPVCADPNDYSVQSNYFAPRTQHCSCKTLNGTLEPPDTFYYSGSFNLSKYDGYNSDGGTTCLFNYPGQSGTWEESKYEPATGTYDKNYTYNCNDTATYKINDRYDILELRGKSRCLPDTANPSYQWGFSTMLSGVFVFIHFGWCLSMYIVWLDAQSKSTLVQEGYGMTPLRAAFAIAKAVKRKTGLGEMQLVRHSTKDLNKELDGNSKEKGTKIDYSIFIVNAEEDAGYERQIRRRRGLALDGLPS</sequence>
<accession>A0A9W8X2H4</accession>
<keyword evidence="3" id="KW-1185">Reference proteome</keyword>
<dbReference type="OrthoDB" id="3903561at2759"/>
<feature type="transmembrane region" description="Helical" evidence="1">
    <location>
        <begin position="164"/>
        <end position="183"/>
    </location>
</feature>
<evidence type="ECO:0000313" key="3">
    <source>
        <dbReference type="Proteomes" id="UP001140562"/>
    </source>
</evidence>
<dbReference type="EMBL" id="JAPEUV010000022">
    <property type="protein sequence ID" value="KAJ4339450.1"/>
    <property type="molecule type" value="Genomic_DNA"/>
</dbReference>
<comment type="caution">
    <text evidence="2">The sequence shown here is derived from an EMBL/GenBank/DDBJ whole genome shotgun (WGS) entry which is preliminary data.</text>
</comment>
<dbReference type="AlphaFoldDB" id="A0A9W8X2H4"/>
<keyword evidence="1" id="KW-0812">Transmembrane</keyword>
<proteinExistence type="predicted"/>
<feature type="transmembrane region" description="Helical" evidence="1">
    <location>
        <begin position="9"/>
        <end position="29"/>
    </location>
</feature>
<feature type="transmembrane region" description="Helical" evidence="1">
    <location>
        <begin position="352"/>
        <end position="377"/>
    </location>
</feature>
<evidence type="ECO:0000256" key="1">
    <source>
        <dbReference type="SAM" id="Phobius"/>
    </source>
</evidence>